<dbReference type="PANTHER" id="PTHR43004">
    <property type="entry name" value="TRK SYSTEM POTASSIUM UPTAKE PROTEIN"/>
    <property type="match status" value="1"/>
</dbReference>
<dbReference type="InterPro" id="IPR036188">
    <property type="entry name" value="FAD/NAD-bd_sf"/>
</dbReference>
<dbReference type="Pfam" id="PF01494">
    <property type="entry name" value="FAD_binding_3"/>
    <property type="match status" value="1"/>
</dbReference>
<dbReference type="Gene3D" id="3.50.50.60">
    <property type="entry name" value="FAD/NAD(P)-binding domain"/>
    <property type="match status" value="2"/>
</dbReference>
<name>A0A1S2PEV5_9ACTN</name>
<evidence type="ECO:0000313" key="6">
    <source>
        <dbReference type="Proteomes" id="UP000179642"/>
    </source>
</evidence>
<dbReference type="RefSeq" id="WP_071385712.1">
    <property type="nucleotide sequence ID" value="NZ_MLYO01000081.1"/>
</dbReference>
<accession>A0A1S2PEV5</accession>
<dbReference type="GO" id="GO:0016709">
    <property type="term" value="F:oxidoreductase activity, acting on paired donors, with incorporation or reduction of molecular oxygen, NAD(P)H as one donor, and incorporation of one atom of oxygen"/>
    <property type="evidence" value="ECO:0007669"/>
    <property type="project" value="UniProtKB-ARBA"/>
</dbReference>
<protein>
    <recommendedName>
        <fullName evidence="4">FAD-binding domain-containing protein</fullName>
    </recommendedName>
</protein>
<evidence type="ECO:0000256" key="2">
    <source>
        <dbReference type="ARBA" id="ARBA00022630"/>
    </source>
</evidence>
<feature type="domain" description="FAD-binding" evidence="4">
    <location>
        <begin position="5"/>
        <end position="341"/>
    </location>
</feature>
<dbReference type="GO" id="GO:0071949">
    <property type="term" value="F:FAD binding"/>
    <property type="evidence" value="ECO:0007669"/>
    <property type="project" value="InterPro"/>
</dbReference>
<dbReference type="Gene3D" id="3.40.30.120">
    <property type="match status" value="1"/>
</dbReference>
<evidence type="ECO:0000256" key="3">
    <source>
        <dbReference type="ARBA" id="ARBA00022827"/>
    </source>
</evidence>
<comment type="cofactor">
    <cofactor evidence="1">
        <name>FAD</name>
        <dbReference type="ChEBI" id="CHEBI:57692"/>
    </cofactor>
</comment>
<proteinExistence type="predicted"/>
<dbReference type="PRINTS" id="PR00420">
    <property type="entry name" value="RNGMNOXGNASE"/>
</dbReference>
<dbReference type="InterPro" id="IPR050641">
    <property type="entry name" value="RIFMO-like"/>
</dbReference>
<organism evidence="5 6">
    <name type="scientific">Streptomyces monashensis</name>
    <dbReference type="NCBI Taxonomy" id="1678012"/>
    <lineage>
        <taxon>Bacteria</taxon>
        <taxon>Bacillati</taxon>
        <taxon>Actinomycetota</taxon>
        <taxon>Actinomycetes</taxon>
        <taxon>Kitasatosporales</taxon>
        <taxon>Streptomycetaceae</taxon>
        <taxon>Streptomyces</taxon>
    </lineage>
</organism>
<gene>
    <name evidence="5" type="ORF">BIV23_38905</name>
</gene>
<dbReference type="EMBL" id="MLYO01000081">
    <property type="protein sequence ID" value="OIJ92318.1"/>
    <property type="molecule type" value="Genomic_DNA"/>
</dbReference>
<keyword evidence="3" id="KW-0274">FAD</keyword>
<evidence type="ECO:0000259" key="4">
    <source>
        <dbReference type="Pfam" id="PF01494"/>
    </source>
</evidence>
<dbReference type="Gene3D" id="3.30.70.2450">
    <property type="match status" value="1"/>
</dbReference>
<evidence type="ECO:0000256" key="1">
    <source>
        <dbReference type="ARBA" id="ARBA00001974"/>
    </source>
</evidence>
<dbReference type="InterPro" id="IPR002938">
    <property type="entry name" value="FAD-bd"/>
</dbReference>
<dbReference type="AlphaFoldDB" id="A0A1S2PEV5"/>
<dbReference type="SUPFAM" id="SSF51905">
    <property type="entry name" value="FAD/NAD(P)-binding domain"/>
    <property type="match status" value="1"/>
</dbReference>
<keyword evidence="2" id="KW-0285">Flavoprotein</keyword>
<dbReference type="PANTHER" id="PTHR43004:SF19">
    <property type="entry name" value="BINDING MONOOXYGENASE, PUTATIVE (JCVI)-RELATED"/>
    <property type="match status" value="1"/>
</dbReference>
<dbReference type="OrthoDB" id="8670884at2"/>
<dbReference type="Pfam" id="PF21274">
    <property type="entry name" value="Rng_hyd_C"/>
    <property type="match status" value="1"/>
</dbReference>
<comment type="caution">
    <text evidence="5">The sequence shown here is derived from an EMBL/GenBank/DDBJ whole genome shotgun (WGS) entry which is preliminary data.</text>
</comment>
<keyword evidence="6" id="KW-1185">Reference proteome</keyword>
<dbReference type="Proteomes" id="UP000179642">
    <property type="component" value="Unassembled WGS sequence"/>
</dbReference>
<evidence type="ECO:0000313" key="5">
    <source>
        <dbReference type="EMBL" id="OIJ92318.1"/>
    </source>
</evidence>
<reference evidence="5 6" key="1">
    <citation type="submission" date="2016-10" db="EMBL/GenBank/DDBJ databases">
        <title>Genome sequence of Streptomyces sp. MUSC 1.</title>
        <authorList>
            <person name="Lee L.-H."/>
            <person name="Ser H.-L."/>
            <person name="Law J.W.-F."/>
        </authorList>
    </citation>
    <scope>NUCLEOTIDE SEQUENCE [LARGE SCALE GENOMIC DNA]</scope>
    <source>
        <strain evidence="5 6">MUSC 1</strain>
    </source>
</reference>
<sequence length="510" mass="55173">MTRRIPVLIAGGGPVGMLLAAELGVWGVDAVVVEPHPHIQDTPRAGTLHARSVQSLLRRGYLRLRERGSLDREQETSFHFGGEPILRIATPTAEGPPLHGQPQAALEQAFETRARELGAEIRRGHRFTGLRQGPDGVTATIEGPEGPYELTAAYLVGCDGARSDVRRAAGFACTTHEATFAAIVGLVRLRDPYAVPPGWTRTSEGWLLANVNPLGHSRIITHDFRLPLPERGSTATLEQLQSTLSRILGRPAVLDDPAYLDRFSDFTRVADRYRTGRVLLAGDAAHVHAPLGGQGLNTGLQDAYNLGWKLALVARGNADARLLDTYDAERRPVAEAVVANTRVQAAVMRPGPENDHLREFTARVFRHAGVNREAADVISGQGVSYTPAGAADRTVGRFLPNLALRTPEGVRTVAELLTPGRPLVLLRSEVADALEPVAARWGERVSTLRVDPEPDSAELRLGMGAPVPWNVLVCRPDGYIAWRGAGTAEKQGLQEALEEWFGAVGDRVEV</sequence>